<feature type="transmembrane region" description="Helical" evidence="6">
    <location>
        <begin position="300"/>
        <end position="318"/>
    </location>
</feature>
<feature type="region of interest" description="Disordered" evidence="5">
    <location>
        <begin position="12"/>
        <end position="32"/>
    </location>
</feature>
<evidence type="ECO:0000256" key="6">
    <source>
        <dbReference type="SAM" id="Phobius"/>
    </source>
</evidence>
<feature type="transmembrane region" description="Helical" evidence="6">
    <location>
        <begin position="499"/>
        <end position="526"/>
    </location>
</feature>
<feature type="transmembrane region" description="Helical" evidence="6">
    <location>
        <begin position="184"/>
        <end position="202"/>
    </location>
</feature>
<dbReference type="AlphaFoldDB" id="A0AA38R3N1"/>
<evidence type="ECO:0000259" key="7">
    <source>
        <dbReference type="PROSITE" id="PS50850"/>
    </source>
</evidence>
<feature type="compositionally biased region" description="Basic and acidic residues" evidence="5">
    <location>
        <begin position="630"/>
        <end position="643"/>
    </location>
</feature>
<dbReference type="Gene3D" id="1.20.1250.20">
    <property type="entry name" value="MFS general substrate transporter like domains"/>
    <property type="match status" value="2"/>
</dbReference>
<evidence type="ECO:0000256" key="3">
    <source>
        <dbReference type="ARBA" id="ARBA00022989"/>
    </source>
</evidence>
<evidence type="ECO:0000256" key="5">
    <source>
        <dbReference type="SAM" id="MobiDB-lite"/>
    </source>
</evidence>
<feature type="transmembrane region" description="Helical" evidence="6">
    <location>
        <begin position="154"/>
        <end position="172"/>
    </location>
</feature>
<feature type="region of interest" description="Disordered" evidence="5">
    <location>
        <begin position="616"/>
        <end position="643"/>
    </location>
</feature>
<comment type="subcellular location">
    <subcellularLocation>
        <location evidence="1">Membrane</location>
        <topology evidence="1">Multi-pass membrane protein</topology>
    </subcellularLocation>
</comment>
<evidence type="ECO:0000313" key="9">
    <source>
        <dbReference type="Proteomes" id="UP001174694"/>
    </source>
</evidence>
<feature type="transmembrane region" description="Helical" evidence="6">
    <location>
        <begin position="440"/>
        <end position="463"/>
    </location>
</feature>
<feature type="transmembrane region" description="Helical" evidence="6">
    <location>
        <begin position="377"/>
        <end position="395"/>
    </location>
</feature>
<reference evidence="8" key="1">
    <citation type="submission" date="2022-07" db="EMBL/GenBank/DDBJ databases">
        <title>Fungi with potential for degradation of polypropylene.</title>
        <authorList>
            <person name="Gostincar C."/>
        </authorList>
    </citation>
    <scope>NUCLEOTIDE SEQUENCE</scope>
    <source>
        <strain evidence="8">EXF-13308</strain>
    </source>
</reference>
<dbReference type="PANTHER" id="PTHR23501">
    <property type="entry name" value="MAJOR FACILITATOR SUPERFAMILY"/>
    <property type="match status" value="1"/>
</dbReference>
<dbReference type="PROSITE" id="PS50850">
    <property type="entry name" value="MFS"/>
    <property type="match status" value="1"/>
</dbReference>
<feature type="transmembrane region" description="Helical" evidence="6">
    <location>
        <begin position="324"/>
        <end position="347"/>
    </location>
</feature>
<evidence type="ECO:0000256" key="1">
    <source>
        <dbReference type="ARBA" id="ARBA00004141"/>
    </source>
</evidence>
<feature type="transmembrane region" description="Helical" evidence="6">
    <location>
        <begin position="88"/>
        <end position="113"/>
    </location>
</feature>
<feature type="transmembrane region" description="Helical" evidence="6">
    <location>
        <begin position="469"/>
        <end position="487"/>
    </location>
</feature>
<dbReference type="GO" id="GO:0005886">
    <property type="term" value="C:plasma membrane"/>
    <property type="evidence" value="ECO:0007669"/>
    <property type="project" value="TreeGrafter"/>
</dbReference>
<dbReference type="InterPro" id="IPR011701">
    <property type="entry name" value="MFS"/>
</dbReference>
<keyword evidence="2 6" id="KW-0812">Transmembrane</keyword>
<feature type="transmembrane region" description="Helical" evidence="6">
    <location>
        <begin position="415"/>
        <end position="433"/>
    </location>
</feature>
<evidence type="ECO:0000256" key="2">
    <source>
        <dbReference type="ARBA" id="ARBA00022692"/>
    </source>
</evidence>
<feature type="domain" description="Major facilitator superfamily (MFS) profile" evidence="7">
    <location>
        <begin position="88"/>
        <end position="589"/>
    </location>
</feature>
<feature type="transmembrane region" description="Helical" evidence="6">
    <location>
        <begin position="214"/>
        <end position="236"/>
    </location>
</feature>
<evidence type="ECO:0000313" key="8">
    <source>
        <dbReference type="EMBL" id="KAJ9132255.1"/>
    </source>
</evidence>
<dbReference type="Pfam" id="PF07690">
    <property type="entry name" value="MFS_1"/>
    <property type="match status" value="1"/>
</dbReference>
<dbReference type="InterPro" id="IPR020846">
    <property type="entry name" value="MFS_dom"/>
</dbReference>
<feature type="transmembrane region" description="Helical" evidence="6">
    <location>
        <begin position="563"/>
        <end position="584"/>
    </location>
</feature>
<dbReference type="PANTHER" id="PTHR23501:SF39">
    <property type="entry name" value="MULTIDRUG TRANSPORTER, PUTATIVE (AFU_ORTHOLOGUE AFUA_1G05010)-RELATED"/>
    <property type="match status" value="1"/>
</dbReference>
<dbReference type="GO" id="GO:0022857">
    <property type="term" value="F:transmembrane transporter activity"/>
    <property type="evidence" value="ECO:0007669"/>
    <property type="project" value="InterPro"/>
</dbReference>
<dbReference type="PRINTS" id="PR01036">
    <property type="entry name" value="TCRTETB"/>
</dbReference>
<protein>
    <submittedName>
        <fullName evidence="8">MFS general substrate transporter</fullName>
    </submittedName>
</protein>
<dbReference type="EMBL" id="JANBVO010000059">
    <property type="protein sequence ID" value="KAJ9132255.1"/>
    <property type="molecule type" value="Genomic_DNA"/>
</dbReference>
<accession>A0AA38R3N1</accession>
<comment type="caution">
    <text evidence="8">The sequence shown here is derived from an EMBL/GenBank/DDBJ whole genome shotgun (WGS) entry which is preliminary data.</text>
</comment>
<feature type="transmembrane region" description="Helical" evidence="6">
    <location>
        <begin position="125"/>
        <end position="142"/>
    </location>
</feature>
<dbReference type="InterPro" id="IPR036259">
    <property type="entry name" value="MFS_trans_sf"/>
</dbReference>
<keyword evidence="4 6" id="KW-0472">Membrane</keyword>
<name>A0AA38R3N1_9PEZI</name>
<keyword evidence="9" id="KW-1185">Reference proteome</keyword>
<evidence type="ECO:0000256" key="4">
    <source>
        <dbReference type="ARBA" id="ARBA00023136"/>
    </source>
</evidence>
<gene>
    <name evidence="8" type="ORF">NKR23_g11325</name>
</gene>
<feature type="transmembrane region" description="Helical" evidence="6">
    <location>
        <begin position="242"/>
        <end position="262"/>
    </location>
</feature>
<organism evidence="8 9">
    <name type="scientific">Pleurostoma richardsiae</name>
    <dbReference type="NCBI Taxonomy" id="41990"/>
    <lineage>
        <taxon>Eukaryota</taxon>
        <taxon>Fungi</taxon>
        <taxon>Dikarya</taxon>
        <taxon>Ascomycota</taxon>
        <taxon>Pezizomycotina</taxon>
        <taxon>Sordariomycetes</taxon>
        <taxon>Sordariomycetidae</taxon>
        <taxon>Calosphaeriales</taxon>
        <taxon>Pleurostomataceae</taxon>
        <taxon>Pleurostoma</taxon>
    </lineage>
</organism>
<keyword evidence="3 6" id="KW-1133">Transmembrane helix</keyword>
<dbReference type="SUPFAM" id="SSF103473">
    <property type="entry name" value="MFS general substrate transporter"/>
    <property type="match status" value="2"/>
</dbReference>
<feature type="compositionally biased region" description="Low complexity" evidence="5">
    <location>
        <begin position="18"/>
        <end position="31"/>
    </location>
</feature>
<dbReference type="Proteomes" id="UP001174694">
    <property type="component" value="Unassembled WGS sequence"/>
</dbReference>
<proteinExistence type="predicted"/>
<sequence length="643" mass="70722">MMIYLYKKVKERQEKAKSSSPAAPTSPSKPACAHQAQTSGLVVPRTSASWTREAPNALTQPQIQISPNGKCLECKDERRAARVYRWKIILGLVFPFALQNLDVTIIASALPWIASDFGEVSQLNWIISAFNLTSAAFIPFWGQMTDIFGRHHSLQACIILMMIGSALCTGAPTDAFPVLLLGRGFQGLGCAGIGVIVKVILADKVSLKENAKNWSIFAFVGGCSYGLGPVIGGYLTRANWRWCFGINLPIAFVAVLVVFFVLREELLGPQPLPGLDETGETGPLSCFSTRMSTIDFGGQIFFLFAFGLMILAFTWAGATYDWNTAAVLVPLCVGVVLSVVFICWEYLMSPGKYLNRKWPWQKSVVPWKVMREKDIGLLFYINFATGAAMYAVFYFLDLYFTLVKGKSAEDAGVQLLFYTPGLGVGAYASMYMCNVFPRKTWIPIMLGSLVEAAGIGALAWAIYSEKTSVLYGMMALTGAGTGLRFMPGSLHAIGIFPDHIATVVSLMSLALPFGGTVALTVMATVFNNTSGISNNSPLRDFDTLKTLPKDMLDYYVHKAKMGIVWSFVAITPFMALCIIAVMFLGNVNITKQKANEGRETSRDRAERDIYLLRLLRRSRQPSGDTETELQEEKISPKSIDDRE</sequence>